<gene>
    <name evidence="2" type="ORF">TVAG_107930</name>
</gene>
<reference evidence="2" key="2">
    <citation type="journal article" date="2007" name="Science">
        <title>Draft genome sequence of the sexually transmitted pathogen Trichomonas vaginalis.</title>
        <authorList>
            <person name="Carlton J.M."/>
            <person name="Hirt R.P."/>
            <person name="Silva J.C."/>
            <person name="Delcher A.L."/>
            <person name="Schatz M."/>
            <person name="Zhao Q."/>
            <person name="Wortman J.R."/>
            <person name="Bidwell S.L."/>
            <person name="Alsmark U.C.M."/>
            <person name="Besteiro S."/>
            <person name="Sicheritz-Ponten T."/>
            <person name="Noel C.J."/>
            <person name="Dacks J.B."/>
            <person name="Foster P.G."/>
            <person name="Simillion C."/>
            <person name="Van de Peer Y."/>
            <person name="Miranda-Saavedra D."/>
            <person name="Barton G.J."/>
            <person name="Westrop G.D."/>
            <person name="Mueller S."/>
            <person name="Dessi D."/>
            <person name="Fiori P.L."/>
            <person name="Ren Q."/>
            <person name="Paulsen I."/>
            <person name="Zhang H."/>
            <person name="Bastida-Corcuera F.D."/>
            <person name="Simoes-Barbosa A."/>
            <person name="Brown M.T."/>
            <person name="Hayes R.D."/>
            <person name="Mukherjee M."/>
            <person name="Okumura C.Y."/>
            <person name="Schneider R."/>
            <person name="Smith A.J."/>
            <person name="Vanacova S."/>
            <person name="Villalvazo M."/>
            <person name="Haas B.J."/>
            <person name="Pertea M."/>
            <person name="Feldblyum T.V."/>
            <person name="Utterback T.R."/>
            <person name="Shu C.L."/>
            <person name="Osoegawa K."/>
            <person name="de Jong P.J."/>
            <person name="Hrdy I."/>
            <person name="Horvathova L."/>
            <person name="Zubacova Z."/>
            <person name="Dolezal P."/>
            <person name="Malik S.B."/>
            <person name="Logsdon J.M. Jr."/>
            <person name="Henze K."/>
            <person name="Gupta A."/>
            <person name="Wang C.C."/>
            <person name="Dunne R.L."/>
            <person name="Upcroft J.A."/>
            <person name="Upcroft P."/>
            <person name="White O."/>
            <person name="Salzberg S.L."/>
            <person name="Tang P."/>
            <person name="Chiu C.-H."/>
            <person name="Lee Y.-S."/>
            <person name="Embley T.M."/>
            <person name="Coombs G.H."/>
            <person name="Mottram J.C."/>
            <person name="Tachezy J."/>
            <person name="Fraser-Liggett C.M."/>
            <person name="Johnson P.J."/>
        </authorList>
    </citation>
    <scope>NUCLEOTIDE SEQUENCE [LARGE SCALE GENOMIC DNA]</scope>
    <source>
        <strain evidence="2">G3</strain>
    </source>
</reference>
<dbReference type="Gene3D" id="1.10.1540.10">
    <property type="entry name" value="BEACH domain"/>
    <property type="match status" value="1"/>
</dbReference>
<dbReference type="VEuPathDB" id="TrichDB:TVAG_107930"/>
<dbReference type="VEuPathDB" id="TrichDB:TVAGG3_1022880"/>
<dbReference type="InterPro" id="IPR031570">
    <property type="entry name" value="NBEA/BDCP_DUF4704"/>
</dbReference>
<dbReference type="InterPro" id="IPR036322">
    <property type="entry name" value="WD40_repeat_dom_sf"/>
</dbReference>
<dbReference type="SMR" id="A2F7W3"/>
<dbReference type="InterPro" id="IPR036372">
    <property type="entry name" value="BEACH_dom_sf"/>
</dbReference>
<dbReference type="SUPFAM" id="SSF50978">
    <property type="entry name" value="WD40 repeat-like"/>
    <property type="match status" value="1"/>
</dbReference>
<dbReference type="Proteomes" id="UP000001542">
    <property type="component" value="Unassembled WGS sequence"/>
</dbReference>
<evidence type="ECO:0000313" key="3">
    <source>
        <dbReference type="Proteomes" id="UP000001542"/>
    </source>
</evidence>
<dbReference type="Pfam" id="PF02138">
    <property type="entry name" value="Beach"/>
    <property type="match status" value="1"/>
</dbReference>
<dbReference type="RefSeq" id="XP_001311935.1">
    <property type="nucleotide sequence ID" value="XM_001311934.1"/>
</dbReference>
<dbReference type="SUPFAM" id="SSF81837">
    <property type="entry name" value="BEACH domain"/>
    <property type="match status" value="1"/>
</dbReference>
<evidence type="ECO:0000259" key="1">
    <source>
        <dbReference type="PROSITE" id="PS50197"/>
    </source>
</evidence>
<dbReference type="InterPro" id="IPR050865">
    <property type="entry name" value="BEACH_Domain"/>
</dbReference>
<proteinExistence type="predicted"/>
<dbReference type="STRING" id="5722.A2F7W3"/>
<dbReference type="InParanoid" id="A2F7W3"/>
<protein>
    <submittedName>
        <fullName evidence="2">Beige/BEACH domain containing protein</fullName>
    </submittedName>
</protein>
<accession>A2F7W3</accession>
<dbReference type="eggNOG" id="KOG1786">
    <property type="taxonomic scope" value="Eukaryota"/>
</dbReference>
<dbReference type="PROSITE" id="PS50197">
    <property type="entry name" value="BEACH"/>
    <property type="match status" value="1"/>
</dbReference>
<dbReference type="EMBL" id="DS113654">
    <property type="protein sequence ID" value="EAX99005.1"/>
    <property type="molecule type" value="Genomic_DNA"/>
</dbReference>
<dbReference type="PANTHER" id="PTHR13743">
    <property type="entry name" value="BEIGE/BEACH-RELATED"/>
    <property type="match status" value="1"/>
</dbReference>
<dbReference type="OrthoDB" id="10658969at2759"/>
<dbReference type="SMART" id="SM01026">
    <property type="entry name" value="Beach"/>
    <property type="match status" value="1"/>
</dbReference>
<dbReference type="PANTHER" id="PTHR13743:SF161">
    <property type="entry name" value="BEIGE_BEACH DOMAIN CONTAINING PROTEIN"/>
    <property type="match status" value="1"/>
</dbReference>
<feature type="domain" description="BEACH" evidence="1">
    <location>
        <begin position="885"/>
        <end position="1147"/>
    </location>
</feature>
<organism evidence="2 3">
    <name type="scientific">Trichomonas vaginalis (strain ATCC PRA-98 / G3)</name>
    <dbReference type="NCBI Taxonomy" id="412133"/>
    <lineage>
        <taxon>Eukaryota</taxon>
        <taxon>Metamonada</taxon>
        <taxon>Parabasalia</taxon>
        <taxon>Trichomonadida</taxon>
        <taxon>Trichomonadidae</taxon>
        <taxon>Trichomonas</taxon>
    </lineage>
</organism>
<dbReference type="Pfam" id="PF15787">
    <property type="entry name" value="DUF4704"/>
    <property type="match status" value="1"/>
</dbReference>
<dbReference type="KEGG" id="tva:4756805"/>
<name>A2F7W3_TRIV3</name>
<evidence type="ECO:0000313" key="2">
    <source>
        <dbReference type="EMBL" id="EAX99005.1"/>
    </source>
</evidence>
<reference evidence="2" key="1">
    <citation type="submission" date="2006-10" db="EMBL/GenBank/DDBJ databases">
        <authorList>
            <person name="Amadeo P."/>
            <person name="Zhao Q."/>
            <person name="Wortman J."/>
            <person name="Fraser-Liggett C."/>
            <person name="Carlton J."/>
        </authorList>
    </citation>
    <scope>NUCLEOTIDE SEQUENCE</scope>
    <source>
        <strain evidence="2">G3</strain>
    </source>
</reference>
<dbReference type="SUPFAM" id="SSF50729">
    <property type="entry name" value="PH domain-like"/>
    <property type="match status" value="1"/>
</dbReference>
<sequence>MGIYEAGPRSDPPLFEDTILCARTTIRQNELAFIESEKNFGVSMDYSYKDKETLVSFSEILGQMCKVEFLLPLFNNLDCKIVDNKVSYEGLIIDVFSSTLSMSSEAQKFFAEADGFHIISHLLMTCDMKHINYELYLHFTAMLECLKEDLLITELLDAILLNLSLWSRSDGISHTRILKHWARALFTSYSSYFHQLRPMKQLLTIMKLYYGPSLNKIKIAENVNINDCLRAIEYIILQMAIEFGVTDNEFLFLIGITITPNSPTKEFLHIIGELLQIKPCPMKEDFTNDSLSLLMLTFSFNDENIISMVFEILFIAQQNNLFKEITVQDHINIILSQMTHDIVRESLFSTLTEMMINGFFELLPIVCWLAINLGQTFIIKLSDKLVPDPKYCLESTWFFWPMILIINSPASCIDKLFNFLIFSNIENIAETIENIYESIDVIAESLGIQETSNLKCKFLHIIADYLLNNVCRKDLIHSFFKIVEEFIFYDNDNKALSTLTLFSPFEKSVLRRKRSMTTQDVSKESYFMNFRQKSGKSMWMTPNEVTNLIRNNQRKQSETKMKMFSLRIAADGDWQDHDLAEKCLRLFQRWNSQDFISFDILLCVFLVPYYYDIVKSHFLKLNLSQSVLSDNIPLFALLNMKCAENSHPLLFRLPESTMNEASKAIDEFVKKSEMTTQTNDSFVLLKMWQSNTNTIHEKSNKVLSLLDIKAISMCSNQERNFIFKLQKNRRESEKLWTRLWRNLTIDGAPWTIANKIETKIALKRDNSLCSFGCPSRLKRDWPKYKYDDIPQLQFKAIAKNEFLCEIVNCFSVTKAIFFIQNSIFLRKEEGSLREWPFDTIKYVIQHKNIRNKKAIEFFFKDKKTKLLCFNDDDYSIVFNTLKSNKLTIQNTNVNVFTKLWQQHQISTFDYLMHLNRLSGRTFNDLEHYPLMPFLINDFGKIFELEKSEFLRDLRKPMSQLGENRILEIMSEFKKQGPENFHLNASQLSPDDVRNDLSRLSPFSHEKPFKSYEEIYKNSTESMNSFSELPAEFYFLPEAFISSTKGNLIFPEWCNNSAFEFVYLNRKTLESEIVSKNISRWIDLIWGPLQQGVGAIPAFNLFKPEIYSQNPKSDTNSKSDSGYSPLKLFNDLHPIREQKKKTNSLVKNQIVLQIVSDSIVFTCCRKSKSNSNSYHIITLDECGKITDSMVDFIQIVKHVNKEMNSNSIIPKSNSKRITFGNLSQSIANIKQAAQIASQIESQNSFSKFKSNQNDTIVSSFSFDKLQDFDRSSSMSNLAGSFLNANTQLRRSSFNPTGSGMSCPSTVLFQIDDFSRIITKKKEGKFAELNDCSTICFVNAGNVTYVNNGKLQTMKTNIQDVTLISANKNWFVTANRGCVLTFYKQENPLSTEMKYIFSIPLYRDSVMCVSISRSFGLAACGTRDGFLFFISLSRGTSFATVDLGEQSRPCKILVTHQWGFVVVYMTVLQKGILNHVIAVYSPNGNLIRQRSIASAISSWSCYKSNDGFDYIIAADDKGRIYKFEAFYLNIDEQIYRCSCEVPFVTYLPEQGGVLAVTVDGRIIFAPCY</sequence>
<dbReference type="InterPro" id="IPR000409">
    <property type="entry name" value="BEACH_dom"/>
</dbReference>
<keyword evidence="3" id="KW-1185">Reference proteome</keyword>